<keyword evidence="2 8" id="KW-0645">Protease</keyword>
<name>A0A930VIG2_9ACTN</name>
<dbReference type="InterPro" id="IPR001570">
    <property type="entry name" value="Peptidase_M4_C_domain"/>
</dbReference>
<sequence length="451" mass="47075">MSAPPATCSFIPPYLLEQIARADSAAAARMTATLTVDARLRDQRPAVPHPHPTVAPTTGAAAIVPDWTVHTAKGSTTLPGTEVRGSGDPASGDPAVDEAADGIAGALRLFAEVFDRSSYDGAGAPVSLTVHYGRDYVNAFWDGTQLVFGDGDGEIFDRFTKPVDVLGHELSHAVTEHTAALRYQDQPGALNESVSDVFGTCLKQWLLGQSVDQADWLIGAGLFLPGVNARGLRDMANPGTAYDDPKLGKDPQGASMDEYVETSDDNGGVHLNSGIPNRAFQLAATAIGGTSWEGAGQIWYAALTGPDVGEDTDFAGFAAATVAAAGDHADAVRQAWETVGVTPQAGSTSDAGTGSSPSEETLVSVRRTGGFAGRVAEGSVDLTSHDARVPEVRSLVERIDLAHVAGGNPHPDMYVYAFDLCGRRAQVPEHHLTPDLSRLALIVLETGDPAS</sequence>
<dbReference type="CDD" id="cd09597">
    <property type="entry name" value="M4_TLP"/>
    <property type="match status" value="1"/>
</dbReference>
<feature type="active site" evidence="7">
    <location>
        <position position="169"/>
    </location>
</feature>
<dbReference type="Pfam" id="PF02868">
    <property type="entry name" value="Peptidase_M4_C"/>
    <property type="match status" value="1"/>
</dbReference>
<comment type="similarity">
    <text evidence="1 8">Belongs to the peptidase M4 family.</text>
</comment>
<dbReference type="AlphaFoldDB" id="A0A930VIG2"/>
<comment type="function">
    <text evidence="8">Extracellular zinc metalloprotease.</text>
</comment>
<keyword evidence="4 8" id="KW-0378">Hydrolase</keyword>
<protein>
    <recommendedName>
        <fullName evidence="8">Neutral metalloproteinase</fullName>
        <ecNumber evidence="8">3.4.24.-</ecNumber>
    </recommendedName>
</protein>
<keyword evidence="8" id="KW-0964">Secreted</keyword>
<keyword evidence="3" id="KW-0479">Metal-binding</keyword>
<dbReference type="InterPro" id="IPR027268">
    <property type="entry name" value="Peptidase_M4/M1_CTD_sf"/>
</dbReference>
<evidence type="ECO:0000313" key="13">
    <source>
        <dbReference type="Proteomes" id="UP000640489"/>
    </source>
</evidence>
<evidence type="ECO:0000256" key="4">
    <source>
        <dbReference type="ARBA" id="ARBA00022801"/>
    </source>
</evidence>
<feature type="active site" description="Proton donor" evidence="7">
    <location>
        <position position="270"/>
    </location>
</feature>
<dbReference type="GO" id="GO:0046872">
    <property type="term" value="F:metal ion binding"/>
    <property type="evidence" value="ECO:0007669"/>
    <property type="project" value="UniProtKB-UniRule"/>
</dbReference>
<dbReference type="Proteomes" id="UP000640489">
    <property type="component" value="Unassembled WGS sequence"/>
</dbReference>
<evidence type="ECO:0000313" key="12">
    <source>
        <dbReference type="EMBL" id="MBF4765458.1"/>
    </source>
</evidence>
<keyword evidence="5 8" id="KW-0862">Zinc</keyword>
<evidence type="ECO:0000256" key="5">
    <source>
        <dbReference type="ARBA" id="ARBA00022833"/>
    </source>
</evidence>
<comment type="cofactor">
    <cofactor evidence="8">
        <name>Zn(2+)</name>
        <dbReference type="ChEBI" id="CHEBI:29105"/>
    </cofactor>
</comment>
<dbReference type="GO" id="GO:0005576">
    <property type="term" value="C:extracellular region"/>
    <property type="evidence" value="ECO:0007669"/>
    <property type="project" value="UniProtKB-SubCell"/>
</dbReference>
<comment type="caution">
    <text evidence="12">The sequence shown here is derived from an EMBL/GenBank/DDBJ whole genome shotgun (WGS) entry which is preliminary data.</text>
</comment>
<dbReference type="Gene3D" id="1.10.390.10">
    <property type="entry name" value="Neutral Protease Domain 2"/>
    <property type="match status" value="1"/>
</dbReference>
<evidence type="ECO:0000256" key="8">
    <source>
        <dbReference type="RuleBase" id="RU366073"/>
    </source>
</evidence>
<feature type="region of interest" description="Disordered" evidence="9">
    <location>
        <begin position="73"/>
        <end position="95"/>
    </location>
</feature>
<evidence type="ECO:0000259" key="11">
    <source>
        <dbReference type="Pfam" id="PF02868"/>
    </source>
</evidence>
<evidence type="ECO:0000256" key="9">
    <source>
        <dbReference type="SAM" id="MobiDB-lite"/>
    </source>
</evidence>
<evidence type="ECO:0000256" key="7">
    <source>
        <dbReference type="PIRSR" id="PIRSR623612-1"/>
    </source>
</evidence>
<dbReference type="PANTHER" id="PTHR43579">
    <property type="match status" value="1"/>
</dbReference>
<reference evidence="12" key="1">
    <citation type="submission" date="2020-11" db="EMBL/GenBank/DDBJ databases">
        <title>Nocardioides sp. nov., isolated from Soil of Cynanchum wilfordii Hemsley rhizosphere.</title>
        <authorList>
            <person name="Lee J.-S."/>
            <person name="Suh M.K."/>
            <person name="Kim J.-S."/>
        </authorList>
    </citation>
    <scope>NUCLEOTIDE SEQUENCE</scope>
    <source>
        <strain evidence="12">KCTC 19275</strain>
    </source>
</reference>
<keyword evidence="13" id="KW-1185">Reference proteome</keyword>
<feature type="domain" description="Peptidase M4" evidence="10">
    <location>
        <begin position="94"/>
        <end position="176"/>
    </location>
</feature>
<feature type="domain" description="Peptidase M4 C-terminal" evidence="11">
    <location>
        <begin position="179"/>
        <end position="341"/>
    </location>
</feature>
<dbReference type="EMBL" id="JADKPN010000015">
    <property type="protein sequence ID" value="MBF4765458.1"/>
    <property type="molecule type" value="Genomic_DNA"/>
</dbReference>
<evidence type="ECO:0000256" key="6">
    <source>
        <dbReference type="ARBA" id="ARBA00023049"/>
    </source>
</evidence>
<dbReference type="Pfam" id="PF01447">
    <property type="entry name" value="Peptidase_M4"/>
    <property type="match status" value="1"/>
</dbReference>
<dbReference type="InterPro" id="IPR023612">
    <property type="entry name" value="Peptidase_M4"/>
</dbReference>
<dbReference type="Gene3D" id="3.10.170.10">
    <property type="match status" value="1"/>
</dbReference>
<dbReference type="RefSeq" id="WP_194708635.1">
    <property type="nucleotide sequence ID" value="NZ_JADKPN010000015.1"/>
</dbReference>
<dbReference type="PANTHER" id="PTHR43579:SF1">
    <property type="entry name" value="NEUTRAL METALLOPROTEINASE"/>
    <property type="match status" value="1"/>
</dbReference>
<dbReference type="InterPro" id="IPR013856">
    <property type="entry name" value="Peptidase_M4_domain"/>
</dbReference>
<dbReference type="InterPro" id="IPR052759">
    <property type="entry name" value="Metalloprotease_M4"/>
</dbReference>
<dbReference type="PRINTS" id="PR00730">
    <property type="entry name" value="THERMOLYSIN"/>
</dbReference>
<dbReference type="SUPFAM" id="SSF55486">
    <property type="entry name" value="Metalloproteases ('zincins'), catalytic domain"/>
    <property type="match status" value="1"/>
</dbReference>
<accession>A0A930VIG2</accession>
<evidence type="ECO:0000256" key="2">
    <source>
        <dbReference type="ARBA" id="ARBA00022670"/>
    </source>
</evidence>
<keyword evidence="6 8" id="KW-0482">Metalloprotease</keyword>
<dbReference type="GO" id="GO:0006508">
    <property type="term" value="P:proteolysis"/>
    <property type="evidence" value="ECO:0007669"/>
    <property type="project" value="UniProtKB-KW"/>
</dbReference>
<dbReference type="EC" id="3.4.24.-" evidence="8"/>
<evidence type="ECO:0000259" key="10">
    <source>
        <dbReference type="Pfam" id="PF01447"/>
    </source>
</evidence>
<dbReference type="GO" id="GO:0004222">
    <property type="term" value="F:metalloendopeptidase activity"/>
    <property type="evidence" value="ECO:0007669"/>
    <property type="project" value="UniProtKB-UniRule"/>
</dbReference>
<proteinExistence type="inferred from homology"/>
<comment type="subcellular location">
    <subcellularLocation>
        <location evidence="8">Secreted</location>
    </subcellularLocation>
</comment>
<evidence type="ECO:0000256" key="1">
    <source>
        <dbReference type="ARBA" id="ARBA00009388"/>
    </source>
</evidence>
<organism evidence="12 13">
    <name type="scientific">Nocardioides islandensis</name>
    <dbReference type="NCBI Taxonomy" id="433663"/>
    <lineage>
        <taxon>Bacteria</taxon>
        <taxon>Bacillati</taxon>
        <taxon>Actinomycetota</taxon>
        <taxon>Actinomycetes</taxon>
        <taxon>Propionibacteriales</taxon>
        <taxon>Nocardioidaceae</taxon>
        <taxon>Nocardioides</taxon>
    </lineage>
</organism>
<gene>
    <name evidence="12" type="ORF">ISU07_20190</name>
</gene>
<evidence type="ECO:0000256" key="3">
    <source>
        <dbReference type="ARBA" id="ARBA00022723"/>
    </source>
</evidence>